<keyword evidence="12 15" id="KW-0472">Membrane</keyword>
<keyword evidence="10" id="KW-1278">Translocase</keyword>
<dbReference type="InterPro" id="IPR036163">
    <property type="entry name" value="HMA_dom_sf"/>
</dbReference>
<keyword evidence="5" id="KW-0597">Phosphoprotein</keyword>
<accession>E7GDF3</accession>
<evidence type="ECO:0000256" key="9">
    <source>
        <dbReference type="ARBA" id="ARBA00022840"/>
    </source>
</evidence>
<dbReference type="GO" id="GO:0005886">
    <property type="term" value="C:plasma membrane"/>
    <property type="evidence" value="ECO:0007669"/>
    <property type="project" value="UniProtKB-SubCell"/>
</dbReference>
<dbReference type="InterPro" id="IPR023214">
    <property type="entry name" value="HAD_sf"/>
</dbReference>
<dbReference type="eggNOG" id="COG2217">
    <property type="taxonomic scope" value="Bacteria"/>
</dbReference>
<dbReference type="SFLD" id="SFLDS00003">
    <property type="entry name" value="Haloacid_Dehalogenase"/>
    <property type="match status" value="1"/>
</dbReference>
<dbReference type="GO" id="GO:0005524">
    <property type="term" value="F:ATP binding"/>
    <property type="evidence" value="ECO:0007669"/>
    <property type="project" value="UniProtKB-UniRule"/>
</dbReference>
<dbReference type="Gene3D" id="3.30.70.100">
    <property type="match status" value="2"/>
</dbReference>
<dbReference type="Gene3D" id="2.70.150.10">
    <property type="entry name" value="Calcium-transporting ATPase, cytoplasmic transduction domain A"/>
    <property type="match status" value="1"/>
</dbReference>
<comment type="catalytic activity">
    <reaction evidence="14">
        <text>Cd(2+)(in) + ATP + H2O = Cd(2+)(out) + ADP + phosphate + H(+)</text>
        <dbReference type="Rhea" id="RHEA:12132"/>
        <dbReference type="ChEBI" id="CHEBI:15377"/>
        <dbReference type="ChEBI" id="CHEBI:15378"/>
        <dbReference type="ChEBI" id="CHEBI:30616"/>
        <dbReference type="ChEBI" id="CHEBI:43474"/>
        <dbReference type="ChEBI" id="CHEBI:48775"/>
        <dbReference type="ChEBI" id="CHEBI:456216"/>
        <dbReference type="EC" id="7.2.2.21"/>
    </reaction>
</comment>
<dbReference type="InterPro" id="IPR001757">
    <property type="entry name" value="P_typ_ATPase"/>
</dbReference>
<dbReference type="SFLD" id="SFLDF00027">
    <property type="entry name" value="p-type_atpase"/>
    <property type="match status" value="1"/>
</dbReference>
<evidence type="ECO:0000256" key="13">
    <source>
        <dbReference type="ARBA" id="ARBA00039103"/>
    </source>
</evidence>
<dbReference type="PANTHER" id="PTHR48085">
    <property type="entry name" value="CADMIUM/ZINC-TRANSPORTING ATPASE HMA2-RELATED"/>
    <property type="match status" value="1"/>
</dbReference>
<evidence type="ECO:0000256" key="5">
    <source>
        <dbReference type="ARBA" id="ARBA00022553"/>
    </source>
</evidence>
<comment type="subcellular location">
    <subcellularLocation>
        <location evidence="1">Cell membrane</location>
        <topology evidence="1">Multi-pass membrane protein</topology>
    </subcellularLocation>
</comment>
<dbReference type="Pfam" id="PF00122">
    <property type="entry name" value="E1-E2_ATPase"/>
    <property type="match status" value="1"/>
</dbReference>
<feature type="transmembrane region" description="Helical" evidence="15">
    <location>
        <begin position="792"/>
        <end position="811"/>
    </location>
</feature>
<keyword evidence="7 15" id="KW-0479">Metal-binding</keyword>
<dbReference type="SUPFAM" id="SSF56784">
    <property type="entry name" value="HAD-like"/>
    <property type="match status" value="1"/>
</dbReference>
<dbReference type="InterPro" id="IPR051014">
    <property type="entry name" value="Cation_Transport_ATPase_IB"/>
</dbReference>
<evidence type="ECO:0000313" key="18">
    <source>
        <dbReference type="Proteomes" id="UP000003157"/>
    </source>
</evidence>
<keyword evidence="4" id="KW-0104">Cadmium</keyword>
<evidence type="ECO:0000256" key="11">
    <source>
        <dbReference type="ARBA" id="ARBA00022989"/>
    </source>
</evidence>
<dbReference type="SUPFAM" id="SSF81665">
    <property type="entry name" value="Calcium ATPase, transmembrane domain M"/>
    <property type="match status" value="1"/>
</dbReference>
<evidence type="ECO:0000256" key="15">
    <source>
        <dbReference type="RuleBase" id="RU362081"/>
    </source>
</evidence>
<feature type="transmembrane region" description="Helical" evidence="15">
    <location>
        <begin position="439"/>
        <end position="459"/>
    </location>
</feature>
<name>E7GDF3_9FIRM</name>
<reference evidence="17 18" key="1">
    <citation type="submission" date="2010-12" db="EMBL/GenBank/DDBJ databases">
        <title>The Genome Sequence of Coprobacillus sp. strain 29_1.</title>
        <authorList>
            <consortium name="The Broad Institute Genome Sequencing Platform"/>
            <person name="Earl A."/>
            <person name="Ward D."/>
            <person name="Feldgarden M."/>
            <person name="Gevers D."/>
            <person name="Daigneault M."/>
            <person name="Sibley C.D."/>
            <person name="White A."/>
            <person name="Strauss J."/>
            <person name="Allen-Vercoe E."/>
            <person name="Young S.K."/>
            <person name="Zeng Q."/>
            <person name="Gargeya S."/>
            <person name="Fitzgerald M."/>
            <person name="Haas B."/>
            <person name="Abouelleil A."/>
            <person name="Alvarado L."/>
            <person name="Arachchi H.M."/>
            <person name="Berlin A."/>
            <person name="Brown A."/>
            <person name="Chapman S.B."/>
            <person name="Chen Z."/>
            <person name="Dunbar C."/>
            <person name="Freedman E."/>
            <person name="Gearin G."/>
            <person name="Gellesch M."/>
            <person name="Goldberg J."/>
            <person name="Griggs A."/>
            <person name="Gujja S."/>
            <person name="Heilman E."/>
            <person name="Heiman D."/>
            <person name="Howarth C."/>
            <person name="Larson L."/>
            <person name="Lui A."/>
            <person name="MacDonald P.J.P."/>
            <person name="Mehta T."/>
            <person name="Montmayeur A."/>
            <person name="Murphy C."/>
            <person name="Neiman D."/>
            <person name="Pearson M."/>
            <person name="Priest M."/>
            <person name="Roberts A."/>
            <person name="Saif S."/>
            <person name="Shea T."/>
            <person name="Shenoy N."/>
            <person name="Sisk P."/>
            <person name="Stolte C."/>
            <person name="Sykes S."/>
            <person name="White J."/>
            <person name="Yandava C."/>
            <person name="Nusbaum C."/>
            <person name="Birren B."/>
        </authorList>
    </citation>
    <scope>NUCLEOTIDE SEQUENCE [LARGE SCALE GENOMIC DNA]</scope>
    <source>
        <strain evidence="17 18">29_1</strain>
    </source>
</reference>
<dbReference type="STRING" id="100884.GCA_000269565_00448"/>
<dbReference type="HOGENOM" id="CLU_001771_6_4_9"/>
<dbReference type="InterPro" id="IPR044492">
    <property type="entry name" value="P_typ_ATPase_HD_dom"/>
</dbReference>
<dbReference type="InterPro" id="IPR023298">
    <property type="entry name" value="ATPase_P-typ_TM_dom_sf"/>
</dbReference>
<evidence type="ECO:0000256" key="3">
    <source>
        <dbReference type="ARBA" id="ARBA00022475"/>
    </source>
</evidence>
<dbReference type="GO" id="GO:0008551">
    <property type="term" value="F:P-type cadmium transporter activity"/>
    <property type="evidence" value="ECO:0007669"/>
    <property type="project" value="UniProtKB-EC"/>
</dbReference>
<organism evidence="17 18">
    <name type="scientific">Coprobacillus cateniformis</name>
    <dbReference type="NCBI Taxonomy" id="100884"/>
    <lineage>
        <taxon>Bacteria</taxon>
        <taxon>Bacillati</taxon>
        <taxon>Bacillota</taxon>
        <taxon>Erysipelotrichia</taxon>
        <taxon>Erysipelotrichales</taxon>
        <taxon>Coprobacillaceae</taxon>
        <taxon>Coprobacillus</taxon>
    </lineage>
</organism>
<dbReference type="NCBIfam" id="TIGR01494">
    <property type="entry name" value="ATPase_P-type"/>
    <property type="match status" value="1"/>
</dbReference>
<dbReference type="NCBIfam" id="TIGR01512">
    <property type="entry name" value="ATPase-IB2_Cd"/>
    <property type="match status" value="1"/>
</dbReference>
<dbReference type="InterPro" id="IPR059000">
    <property type="entry name" value="ATPase_P-type_domA"/>
</dbReference>
<keyword evidence="11 15" id="KW-1133">Transmembrane helix</keyword>
<evidence type="ECO:0000256" key="4">
    <source>
        <dbReference type="ARBA" id="ARBA00022539"/>
    </source>
</evidence>
<dbReference type="CDD" id="cd00371">
    <property type="entry name" value="HMA"/>
    <property type="match status" value="2"/>
</dbReference>
<comment type="similarity">
    <text evidence="2 15">Belongs to the cation transport ATPase (P-type) (TC 3.A.3) family. Type IB subfamily.</text>
</comment>
<dbReference type="InterPro" id="IPR018303">
    <property type="entry name" value="ATPase_P-typ_P_site"/>
</dbReference>
<evidence type="ECO:0000256" key="2">
    <source>
        <dbReference type="ARBA" id="ARBA00006024"/>
    </source>
</evidence>
<evidence type="ECO:0000256" key="12">
    <source>
        <dbReference type="ARBA" id="ARBA00023136"/>
    </source>
</evidence>
<evidence type="ECO:0000256" key="8">
    <source>
        <dbReference type="ARBA" id="ARBA00022741"/>
    </source>
</evidence>
<dbReference type="Pfam" id="PF00702">
    <property type="entry name" value="Hydrolase"/>
    <property type="match status" value="1"/>
</dbReference>
<keyword evidence="8 15" id="KW-0547">Nucleotide-binding</keyword>
<dbReference type="PRINTS" id="PR00941">
    <property type="entry name" value="CDATPASE"/>
</dbReference>
<evidence type="ECO:0000259" key="16">
    <source>
        <dbReference type="PROSITE" id="PS50846"/>
    </source>
</evidence>
<dbReference type="AlphaFoldDB" id="E7GDF3"/>
<keyword evidence="3 15" id="KW-1003">Cell membrane</keyword>
<dbReference type="InterPro" id="IPR023299">
    <property type="entry name" value="ATPase_P-typ_cyto_dom_N"/>
</dbReference>
<feature type="domain" description="HMA" evidence="16">
    <location>
        <begin position="1"/>
        <end position="66"/>
    </location>
</feature>
<keyword evidence="9 15" id="KW-0067">ATP-binding</keyword>
<dbReference type="Pfam" id="PF00403">
    <property type="entry name" value="HMA"/>
    <property type="match status" value="2"/>
</dbReference>
<gene>
    <name evidence="17" type="ORF">HMPREF9488_02796</name>
</gene>
<dbReference type="InterPro" id="IPR036412">
    <property type="entry name" value="HAD-like_sf"/>
</dbReference>
<feature type="transmembrane region" description="Helical" evidence="15">
    <location>
        <begin position="471"/>
        <end position="495"/>
    </location>
</feature>
<dbReference type="InterPro" id="IPR017969">
    <property type="entry name" value="Heavy-metal-associated_CS"/>
</dbReference>
<dbReference type="GeneID" id="78228360"/>
<dbReference type="Proteomes" id="UP000003157">
    <property type="component" value="Unassembled WGS sequence"/>
</dbReference>
<keyword evidence="6 15" id="KW-0812">Transmembrane</keyword>
<dbReference type="Gene3D" id="3.40.50.1000">
    <property type="entry name" value="HAD superfamily/HAD-like"/>
    <property type="match status" value="1"/>
</dbReference>
<dbReference type="GO" id="GO:0016887">
    <property type="term" value="F:ATP hydrolysis activity"/>
    <property type="evidence" value="ECO:0007669"/>
    <property type="project" value="InterPro"/>
</dbReference>
<dbReference type="SUPFAM" id="SSF81653">
    <property type="entry name" value="Calcium ATPase, transduction domain A"/>
    <property type="match status" value="1"/>
</dbReference>
<evidence type="ECO:0000256" key="1">
    <source>
        <dbReference type="ARBA" id="ARBA00004651"/>
    </source>
</evidence>
<feature type="transmembrane region" description="Helical" evidence="15">
    <location>
        <begin position="238"/>
        <end position="255"/>
    </location>
</feature>
<dbReference type="SFLD" id="SFLDG00002">
    <property type="entry name" value="C1.7:_P-type_atpase_like"/>
    <property type="match status" value="1"/>
</dbReference>
<evidence type="ECO:0000256" key="6">
    <source>
        <dbReference type="ARBA" id="ARBA00022692"/>
    </source>
</evidence>
<evidence type="ECO:0000256" key="10">
    <source>
        <dbReference type="ARBA" id="ARBA00022967"/>
    </source>
</evidence>
<dbReference type="RefSeq" id="WP_008789883.1">
    <property type="nucleotide sequence ID" value="NZ_AKCB01000001.1"/>
</dbReference>
<dbReference type="GO" id="GO:0046872">
    <property type="term" value="F:metal ion binding"/>
    <property type="evidence" value="ECO:0007669"/>
    <property type="project" value="UniProtKB-KW"/>
</dbReference>
<dbReference type="EC" id="7.2.2.21" evidence="13"/>
<dbReference type="Gene3D" id="3.40.1110.10">
    <property type="entry name" value="Calcium-transporting ATPase, cytoplasmic domain N"/>
    <property type="match status" value="1"/>
</dbReference>
<dbReference type="SUPFAM" id="SSF55008">
    <property type="entry name" value="HMA, heavy metal-associated domain"/>
    <property type="match status" value="2"/>
</dbReference>
<dbReference type="PANTHER" id="PTHR48085:SF5">
    <property type="entry name" value="CADMIUM_ZINC-TRANSPORTING ATPASE HMA4-RELATED"/>
    <property type="match status" value="1"/>
</dbReference>
<evidence type="ECO:0000313" key="17">
    <source>
        <dbReference type="EMBL" id="EFW04004.1"/>
    </source>
</evidence>
<dbReference type="PROSITE" id="PS01047">
    <property type="entry name" value="HMA_1"/>
    <property type="match status" value="1"/>
</dbReference>
<dbReference type="InterPro" id="IPR027256">
    <property type="entry name" value="P-typ_ATPase_IB"/>
</dbReference>
<dbReference type="NCBIfam" id="TIGR01525">
    <property type="entry name" value="ATPase-IB_hvy"/>
    <property type="match status" value="1"/>
</dbReference>
<evidence type="ECO:0000256" key="14">
    <source>
        <dbReference type="ARBA" id="ARBA00049338"/>
    </source>
</evidence>
<dbReference type="InterPro" id="IPR008250">
    <property type="entry name" value="ATPase_P-typ_transduc_dom_A_sf"/>
</dbReference>
<dbReference type="PROSITE" id="PS50846">
    <property type="entry name" value="HMA_2"/>
    <property type="match status" value="2"/>
</dbReference>
<dbReference type="PROSITE" id="PS00154">
    <property type="entry name" value="ATPASE_E1_E2"/>
    <property type="match status" value="1"/>
</dbReference>
<comment type="caution">
    <text evidence="17">The sequence shown here is derived from an EMBL/GenBank/DDBJ whole genome shotgun (WGS) entry which is preliminary data.</text>
</comment>
<feature type="transmembrane region" description="Helical" evidence="15">
    <location>
        <begin position="216"/>
        <end position="232"/>
    </location>
</feature>
<sequence length="812" mass="89515">MMKKYIIKNLDCASCAQKIEDVLNKRNDIIECSISFANSLLVLESQNDIDIHELQVAIQKVEPDVQLEEKGKRTQLSSQHTHQEHQHEHVNCDCGHDHTHHKHDQCDCSHDHEHLDVKTHSLNRDGTISYKISGLDCASCAMKVEEAIRKMDEIEDAALNFSTETLQVKAKGNVEAEILIASLQKTVDKVEDGVTLSYKNTNRSLGKPKLFSLKENWALVLGVAVYFISILLEGQNISFFGFLISYILIGYEVIWKAIKNILRGEIFDENFLMGIATIGAFCIGDYKEAVAVLLFYSVGEIFQSYAVNKTRSSISSLMDIKSEFANLKTSTGVRKVEPEDVKVDDIIVVKVGEKIPLDGVVVKGISSLDTSSLTGESMPREVRENEDVLAGVVNLTNILEIRVTKPYVDSTVSKILELMENAASKKAPIERFITRFARIYTPTVVALAVLLAIVPMFIFEDAVFSDWLYRALTFLVVSCPCALVISIPLGLYAGLGKASKMGALIKGGNYLELLKDVDTVVFDKTGTLTQGQFDVVEVNGQDDLLMYGAYGEFYSNHPIAKSIVAKYGQSIDENQIDDFKEIAGKGIDVKIQGKHVCLGNESFFEDMNIQVKEPKTVGTIVYVAIDGQFAGSIVVADQIKESTMKGIQLLKEVGIKNTVMLTGDHHRVANDVAQKLGIDTVYSELLPQDKVQQVEKLLKQDGYVAFVGDGINDAPVLARADIGIAMGGVGSDAAIEAADVVLMQDNIETIKDAIIISHKTNKVLKQNVTFTLVIKIGVLLLTMFGWSNMWMGVFADVGVTLIAILNSMRVLK</sequence>
<dbReference type="InterPro" id="IPR006121">
    <property type="entry name" value="HMA_dom"/>
</dbReference>
<feature type="transmembrane region" description="Helical" evidence="15">
    <location>
        <begin position="768"/>
        <end position="786"/>
    </location>
</feature>
<dbReference type="PRINTS" id="PR00119">
    <property type="entry name" value="CATATPASE"/>
</dbReference>
<feature type="domain" description="HMA" evidence="16">
    <location>
        <begin position="126"/>
        <end position="195"/>
    </location>
</feature>
<protein>
    <recommendedName>
        <fullName evidence="13">Cd(2+)-exporting ATPase</fullName>
        <ecNumber evidence="13">7.2.2.21</ecNumber>
    </recommendedName>
</protein>
<dbReference type="OrthoDB" id="9760364at2"/>
<keyword evidence="18" id="KW-1185">Reference proteome</keyword>
<dbReference type="EMBL" id="ADKX01000041">
    <property type="protein sequence ID" value="EFW04004.1"/>
    <property type="molecule type" value="Genomic_DNA"/>
</dbReference>
<evidence type="ECO:0000256" key="7">
    <source>
        <dbReference type="ARBA" id="ARBA00022723"/>
    </source>
</evidence>
<proteinExistence type="inferred from homology"/>